<evidence type="ECO:0000313" key="3">
    <source>
        <dbReference type="Proteomes" id="UP000233837"/>
    </source>
</evidence>
<evidence type="ECO:0000259" key="1">
    <source>
        <dbReference type="Pfam" id="PF07727"/>
    </source>
</evidence>
<organism evidence="2 3">
    <name type="scientific">Dendrobium catenatum</name>
    <dbReference type="NCBI Taxonomy" id="906689"/>
    <lineage>
        <taxon>Eukaryota</taxon>
        <taxon>Viridiplantae</taxon>
        <taxon>Streptophyta</taxon>
        <taxon>Embryophyta</taxon>
        <taxon>Tracheophyta</taxon>
        <taxon>Spermatophyta</taxon>
        <taxon>Magnoliopsida</taxon>
        <taxon>Liliopsida</taxon>
        <taxon>Asparagales</taxon>
        <taxon>Orchidaceae</taxon>
        <taxon>Epidendroideae</taxon>
        <taxon>Malaxideae</taxon>
        <taxon>Dendrobiinae</taxon>
        <taxon>Dendrobium</taxon>
    </lineage>
</organism>
<dbReference type="PANTHER" id="PTHR11439:SF461">
    <property type="entry name" value="OS10G0432200 PROTEIN"/>
    <property type="match status" value="1"/>
</dbReference>
<dbReference type="Pfam" id="PF07727">
    <property type="entry name" value="RVT_2"/>
    <property type="match status" value="1"/>
</dbReference>
<reference evidence="2 3" key="1">
    <citation type="journal article" date="2016" name="Sci. Rep.">
        <title>The Dendrobium catenatum Lindl. genome sequence provides insights into polysaccharide synthase, floral development and adaptive evolution.</title>
        <authorList>
            <person name="Zhang G.Q."/>
            <person name="Xu Q."/>
            <person name="Bian C."/>
            <person name="Tsai W.C."/>
            <person name="Yeh C.M."/>
            <person name="Liu K.W."/>
            <person name="Yoshida K."/>
            <person name="Zhang L.S."/>
            <person name="Chang S.B."/>
            <person name="Chen F."/>
            <person name="Shi Y."/>
            <person name="Su Y.Y."/>
            <person name="Zhang Y.Q."/>
            <person name="Chen L.J."/>
            <person name="Yin Y."/>
            <person name="Lin M."/>
            <person name="Huang H."/>
            <person name="Deng H."/>
            <person name="Wang Z.W."/>
            <person name="Zhu S.L."/>
            <person name="Zhao X."/>
            <person name="Deng C."/>
            <person name="Niu S.C."/>
            <person name="Huang J."/>
            <person name="Wang M."/>
            <person name="Liu G.H."/>
            <person name="Yang H.J."/>
            <person name="Xiao X.J."/>
            <person name="Hsiao Y.Y."/>
            <person name="Wu W.L."/>
            <person name="Chen Y.Y."/>
            <person name="Mitsuda N."/>
            <person name="Ohme-Takagi M."/>
            <person name="Luo Y.B."/>
            <person name="Van de Peer Y."/>
            <person name="Liu Z.J."/>
        </authorList>
    </citation>
    <scope>NUCLEOTIDE SEQUENCE [LARGE SCALE GENOMIC DNA]</scope>
    <source>
        <tissue evidence="2">The whole plant</tissue>
    </source>
</reference>
<proteinExistence type="predicted"/>
<feature type="domain" description="Reverse transcriptase Ty1/copia-type" evidence="1">
    <location>
        <begin position="59"/>
        <end position="299"/>
    </location>
</feature>
<protein>
    <submittedName>
        <fullName evidence="2">Retrovirus-related Pol polyprotein from transposon TNT 1-94</fullName>
    </submittedName>
</protein>
<dbReference type="CDD" id="cd09272">
    <property type="entry name" value="RNase_HI_RT_Ty1"/>
    <property type="match status" value="1"/>
</dbReference>
<gene>
    <name evidence="2" type="ORF">MA16_Dca022145</name>
</gene>
<dbReference type="InterPro" id="IPR043502">
    <property type="entry name" value="DNA/RNA_pol_sf"/>
</dbReference>
<keyword evidence="3" id="KW-1185">Reference proteome</keyword>
<evidence type="ECO:0000313" key="2">
    <source>
        <dbReference type="EMBL" id="PKU63619.1"/>
    </source>
</evidence>
<dbReference type="AlphaFoldDB" id="A0A2I0VJM7"/>
<dbReference type="PANTHER" id="PTHR11439">
    <property type="entry name" value="GAG-POL-RELATED RETROTRANSPOSON"/>
    <property type="match status" value="1"/>
</dbReference>
<reference evidence="2 3" key="2">
    <citation type="journal article" date="2017" name="Nature">
        <title>The Apostasia genome and the evolution of orchids.</title>
        <authorList>
            <person name="Zhang G.Q."/>
            <person name="Liu K.W."/>
            <person name="Li Z."/>
            <person name="Lohaus R."/>
            <person name="Hsiao Y.Y."/>
            <person name="Niu S.C."/>
            <person name="Wang J.Y."/>
            <person name="Lin Y.C."/>
            <person name="Xu Q."/>
            <person name="Chen L.J."/>
            <person name="Yoshida K."/>
            <person name="Fujiwara S."/>
            <person name="Wang Z.W."/>
            <person name="Zhang Y.Q."/>
            <person name="Mitsuda N."/>
            <person name="Wang M."/>
            <person name="Liu G.H."/>
            <person name="Pecoraro L."/>
            <person name="Huang H.X."/>
            <person name="Xiao X.J."/>
            <person name="Lin M."/>
            <person name="Wu X.Y."/>
            <person name="Wu W.L."/>
            <person name="Chen Y.Y."/>
            <person name="Chang S.B."/>
            <person name="Sakamoto S."/>
            <person name="Ohme-Takagi M."/>
            <person name="Yagi M."/>
            <person name="Zeng S.J."/>
            <person name="Shen C.Y."/>
            <person name="Yeh C.M."/>
            <person name="Luo Y.B."/>
            <person name="Tsai W.C."/>
            <person name="Van de Peer Y."/>
            <person name="Liu Z.J."/>
        </authorList>
    </citation>
    <scope>NUCLEOTIDE SEQUENCE [LARGE SCALE GENOMIC DNA]</scope>
    <source>
        <tissue evidence="2">The whole plant</tissue>
    </source>
</reference>
<sequence>MVTRGKTGSLKPTQKLNLFHSTCVPEAPIAPSTFFEANKSIEWRRAMADEFFALQTQGTWSLVSPPLNSSVLGCKWTYRLKLHSDGSIAKHKARLVALGNHQEYGMDYTETFSPVAKLPTIRILLTITLHNDLPVQQLDVANAFLHGLLSETVYMSQPPGFEDATHPDHVCLLHKAIYGLKQAPRQWYNTLTSFLVSLGFSHSTSNPSLLILTKGNIKLYLLIYVDDILLTGNDPTALNNTINQLQQQFRMKILGPVSSFLGISITRTTDSYFLGQKLYAQSILQTAKLEACKPLSNPTCTKLPQVFLPDPVLDDPVMYHRITGSLQYLTITRPDISFSVNLLSQHMHQPQPNHVFLLKRLLRYIQGTLHYGIPIHKSNLRLSAYSDADWAGDPISRKSTSGYCSYLGATLISWTVKKQTIVARSSTESEYRSLAALAADVIWIRRILTDFGIPQDTPTDIYCDNTSAIALANNPVFHARTKHIEIDHRFLRDHIQQGTIRILPISTKDQIADILTKSLSTPRFHELRSKLKVLQDPSV</sequence>
<dbReference type="EMBL" id="KZ503472">
    <property type="protein sequence ID" value="PKU63619.1"/>
    <property type="molecule type" value="Genomic_DNA"/>
</dbReference>
<dbReference type="SUPFAM" id="SSF56672">
    <property type="entry name" value="DNA/RNA polymerases"/>
    <property type="match status" value="1"/>
</dbReference>
<name>A0A2I0VJM7_9ASPA</name>
<accession>A0A2I0VJM7</accession>
<dbReference type="Proteomes" id="UP000233837">
    <property type="component" value="Unassembled WGS sequence"/>
</dbReference>
<dbReference type="InterPro" id="IPR013103">
    <property type="entry name" value="RVT_2"/>
</dbReference>